<evidence type="ECO:0000256" key="1">
    <source>
        <dbReference type="ARBA" id="ARBA00010515"/>
    </source>
</evidence>
<reference evidence="5 6" key="1">
    <citation type="submission" date="2023-11" db="EMBL/GenBank/DDBJ databases">
        <title>Coraliomargarita sp. nov., isolated from marine algae.</title>
        <authorList>
            <person name="Lee J.K."/>
            <person name="Baek J.H."/>
            <person name="Kim J.M."/>
            <person name="Choi D.G."/>
            <person name="Jeon C.O."/>
        </authorList>
    </citation>
    <scope>NUCLEOTIDE SEQUENCE [LARGE SCALE GENOMIC DNA]</scope>
    <source>
        <strain evidence="5 6">J2-16</strain>
    </source>
</reference>
<dbReference type="PANTHER" id="PTHR48081:SF30">
    <property type="entry name" value="ACETYL-HYDROLASE LIPR-RELATED"/>
    <property type="match status" value="1"/>
</dbReference>
<dbReference type="EMBL" id="CP138858">
    <property type="protein sequence ID" value="WPJ95169.1"/>
    <property type="molecule type" value="Genomic_DNA"/>
</dbReference>
<keyword evidence="6" id="KW-1185">Reference proteome</keyword>
<evidence type="ECO:0000313" key="6">
    <source>
        <dbReference type="Proteomes" id="UP001324993"/>
    </source>
</evidence>
<dbReference type="Gene3D" id="3.40.50.1820">
    <property type="entry name" value="alpha/beta hydrolase"/>
    <property type="match status" value="1"/>
</dbReference>
<evidence type="ECO:0000259" key="4">
    <source>
        <dbReference type="Pfam" id="PF20434"/>
    </source>
</evidence>
<dbReference type="GO" id="GO:0016787">
    <property type="term" value="F:hydrolase activity"/>
    <property type="evidence" value="ECO:0007669"/>
    <property type="project" value="UniProtKB-KW"/>
</dbReference>
<feature type="domain" description="BD-FAE-like" evidence="4">
    <location>
        <begin position="17"/>
        <end position="63"/>
    </location>
</feature>
<name>A0ABZ0RIT5_9BACT</name>
<proteinExistence type="inferred from homology"/>
<dbReference type="Pfam" id="PF01738">
    <property type="entry name" value="DLH"/>
    <property type="match status" value="1"/>
</dbReference>
<protein>
    <submittedName>
        <fullName evidence="5">Alpha/beta hydrolase fold domain-containing protein</fullName>
    </submittedName>
</protein>
<dbReference type="InterPro" id="IPR002925">
    <property type="entry name" value="Dienelactn_hydro"/>
</dbReference>
<sequence length="191" mass="21065">MRFLPNTVPKLSHETSPVESVKDGKSAIRYIREHASELGIDPKRIVAGGGSAGAHVAACTAIGFAPEETGENLNISSRPQALVLLNPVLNVGPDGYAHGYVTRFIAEWEKLSPFHSADDTFPPTLIEVGTLDKILPIHMAKAFEQKMIAAGNHCEIKFFEGADHGFFNKPEYRPEIIEDIKHFLRSLNYIE</sequence>
<dbReference type="Pfam" id="PF20434">
    <property type="entry name" value="BD-FAE"/>
    <property type="match status" value="1"/>
</dbReference>
<dbReference type="SUPFAM" id="SSF53474">
    <property type="entry name" value="alpha/beta-Hydrolases"/>
    <property type="match status" value="1"/>
</dbReference>
<evidence type="ECO:0000256" key="2">
    <source>
        <dbReference type="ARBA" id="ARBA00022801"/>
    </source>
</evidence>
<evidence type="ECO:0000259" key="3">
    <source>
        <dbReference type="Pfam" id="PF01738"/>
    </source>
</evidence>
<keyword evidence="2 5" id="KW-0378">Hydrolase</keyword>
<dbReference type="InterPro" id="IPR049492">
    <property type="entry name" value="BD-FAE-like_dom"/>
</dbReference>
<dbReference type="InterPro" id="IPR050300">
    <property type="entry name" value="GDXG_lipolytic_enzyme"/>
</dbReference>
<comment type="similarity">
    <text evidence="1">Belongs to the 'GDXG' lipolytic enzyme family.</text>
</comment>
<accession>A0ABZ0RIT5</accession>
<dbReference type="InterPro" id="IPR029058">
    <property type="entry name" value="AB_hydrolase_fold"/>
</dbReference>
<gene>
    <name evidence="5" type="ORF">SH580_17240</name>
</gene>
<dbReference type="Proteomes" id="UP001324993">
    <property type="component" value="Chromosome"/>
</dbReference>
<feature type="domain" description="Dienelactone hydrolase" evidence="3">
    <location>
        <begin position="113"/>
        <end position="170"/>
    </location>
</feature>
<dbReference type="RefSeq" id="WP_319832062.1">
    <property type="nucleotide sequence ID" value="NZ_CP138858.1"/>
</dbReference>
<organism evidence="5 6">
    <name type="scientific">Coraliomargarita algicola</name>
    <dbReference type="NCBI Taxonomy" id="3092156"/>
    <lineage>
        <taxon>Bacteria</taxon>
        <taxon>Pseudomonadati</taxon>
        <taxon>Verrucomicrobiota</taxon>
        <taxon>Opitutia</taxon>
        <taxon>Puniceicoccales</taxon>
        <taxon>Coraliomargaritaceae</taxon>
        <taxon>Coraliomargarita</taxon>
    </lineage>
</organism>
<dbReference type="PANTHER" id="PTHR48081">
    <property type="entry name" value="AB HYDROLASE SUPERFAMILY PROTEIN C4A8.06C"/>
    <property type="match status" value="1"/>
</dbReference>
<evidence type="ECO:0000313" key="5">
    <source>
        <dbReference type="EMBL" id="WPJ95169.1"/>
    </source>
</evidence>